<sequence>MQHMWAPWRIDYILGPKPDTCVFCIPEHTDEDEERLILYRGEKNFIIMNKYPYNVGHIMVMPYEHTNCITKLAADVTHELMDLLQLSTTIIKKTFNPTGINIGLNLGTSAGAGIREHLHYHIVPRWDGDSSFMATFADVRLISEHLQSTYAKLKPSFDTLPQGV</sequence>
<keyword evidence="1" id="KW-0547">Nucleotide-binding</keyword>
<dbReference type="SUPFAM" id="SSF54197">
    <property type="entry name" value="HIT-like"/>
    <property type="match status" value="1"/>
</dbReference>
<evidence type="ECO:0000313" key="6">
    <source>
        <dbReference type="EMBL" id="OBQ45844.1"/>
    </source>
</evidence>
<dbReference type="AlphaFoldDB" id="A0A1B7X8Z4"/>
<dbReference type="EMBL" id="JXMS01000038">
    <property type="protein sequence ID" value="OBQ45844.1"/>
    <property type="molecule type" value="Genomic_DNA"/>
</dbReference>
<feature type="domain" description="HIT" evidence="5">
    <location>
        <begin position="22"/>
        <end position="132"/>
    </location>
</feature>
<accession>A0A1B7X8Z4</accession>
<dbReference type="GO" id="GO:0000166">
    <property type="term" value="F:nucleotide binding"/>
    <property type="evidence" value="ECO:0007669"/>
    <property type="project" value="UniProtKB-KW"/>
</dbReference>
<gene>
    <name evidence="6" type="ORF">SP90_15825</name>
</gene>
<dbReference type="CDD" id="cd01275">
    <property type="entry name" value="FHIT"/>
    <property type="match status" value="1"/>
</dbReference>
<name>A0A1B7X8Z4_9BACT</name>
<dbReference type="Proteomes" id="UP000091979">
    <property type="component" value="Unassembled WGS sequence"/>
</dbReference>
<dbReference type="OrthoDB" id="9784774at2"/>
<comment type="caution">
    <text evidence="6">The sequence shown here is derived from an EMBL/GenBank/DDBJ whole genome shotgun (WGS) entry which is preliminary data.</text>
</comment>
<feature type="active site" description="Tele-AMP-histidine intermediate" evidence="2">
    <location>
        <position position="119"/>
    </location>
</feature>
<evidence type="ECO:0000313" key="7">
    <source>
        <dbReference type="Proteomes" id="UP000091979"/>
    </source>
</evidence>
<dbReference type="Gene3D" id="3.30.428.10">
    <property type="entry name" value="HIT-like"/>
    <property type="match status" value="1"/>
</dbReference>
<dbReference type="InterPro" id="IPR011146">
    <property type="entry name" value="HIT-like"/>
</dbReference>
<feature type="short sequence motif" description="Histidine triad motif" evidence="4">
    <location>
        <begin position="117"/>
        <end position="121"/>
    </location>
</feature>
<feature type="binding site" evidence="3">
    <location>
        <position position="49"/>
    </location>
    <ligand>
        <name>substrate</name>
    </ligand>
</feature>
<evidence type="ECO:0000256" key="1">
    <source>
        <dbReference type="ARBA" id="ARBA00022741"/>
    </source>
</evidence>
<dbReference type="Pfam" id="PF01230">
    <property type="entry name" value="HIT"/>
    <property type="match status" value="1"/>
</dbReference>
<dbReference type="STRING" id="1560234.SP90_15825"/>
<dbReference type="InterPro" id="IPR039383">
    <property type="entry name" value="FHIT"/>
</dbReference>
<evidence type="ECO:0000256" key="4">
    <source>
        <dbReference type="PROSITE-ProRule" id="PRU00464"/>
    </source>
</evidence>
<feature type="binding site" evidence="3">
    <location>
        <position position="121"/>
    </location>
    <ligand>
        <name>substrate</name>
    </ligand>
</feature>
<dbReference type="RefSeq" id="WP_066858613.1">
    <property type="nucleotide sequence ID" value="NZ_JXMS01000038.1"/>
</dbReference>
<dbReference type="InterPro" id="IPR036265">
    <property type="entry name" value="HIT-like_sf"/>
</dbReference>
<keyword evidence="7" id="KW-1185">Reference proteome</keyword>
<proteinExistence type="predicted"/>
<organism evidence="6 7">
    <name type="scientific">Halodesulfovibrio spirochaetisodalis</name>
    <dbReference type="NCBI Taxonomy" id="1560234"/>
    <lineage>
        <taxon>Bacteria</taxon>
        <taxon>Pseudomonadati</taxon>
        <taxon>Thermodesulfobacteriota</taxon>
        <taxon>Desulfovibrionia</taxon>
        <taxon>Desulfovibrionales</taxon>
        <taxon>Desulfovibrionaceae</taxon>
        <taxon>Halodesulfovibrio</taxon>
    </lineage>
</organism>
<dbReference type="GO" id="GO:0016787">
    <property type="term" value="F:hydrolase activity"/>
    <property type="evidence" value="ECO:0007669"/>
    <property type="project" value="UniProtKB-KW"/>
</dbReference>
<dbReference type="PANTHER" id="PTHR42997:SF1">
    <property type="entry name" value="AP-4-A PHOSPHORYLASE"/>
    <property type="match status" value="1"/>
</dbReference>
<dbReference type="PANTHER" id="PTHR42997">
    <property type="entry name" value="HIT FAMILY HYDROLASE"/>
    <property type="match status" value="1"/>
</dbReference>
<reference evidence="6 7" key="1">
    <citation type="submission" date="2015-01" db="EMBL/GenBank/DDBJ databases">
        <title>Desulfovibrio sp. JC271 draft genome sequence.</title>
        <authorList>
            <person name="Shivani Y."/>
            <person name="Subhash Y."/>
            <person name="Sasikala C."/>
            <person name="Ramana C.V."/>
        </authorList>
    </citation>
    <scope>NUCLEOTIDE SEQUENCE [LARGE SCALE GENOMIC DNA]</scope>
    <source>
        <strain evidence="6 7">JC271</strain>
    </source>
</reference>
<dbReference type="PROSITE" id="PS51084">
    <property type="entry name" value="HIT_2"/>
    <property type="match status" value="1"/>
</dbReference>
<evidence type="ECO:0000259" key="5">
    <source>
        <dbReference type="PROSITE" id="PS51084"/>
    </source>
</evidence>
<evidence type="ECO:0000256" key="2">
    <source>
        <dbReference type="PIRSR" id="PIRSR639383-1"/>
    </source>
</evidence>
<dbReference type="PATRIC" id="fig|1560234.3.peg.2462"/>
<evidence type="ECO:0000256" key="3">
    <source>
        <dbReference type="PIRSR" id="PIRSR639383-2"/>
    </source>
</evidence>
<protein>
    <submittedName>
        <fullName evidence="6">HIT family hydrolase</fullName>
    </submittedName>
</protein>
<dbReference type="InterPro" id="IPR052908">
    <property type="entry name" value="AP-4-A_phosphorylase"/>
</dbReference>
<keyword evidence="6" id="KW-0378">Hydrolase</keyword>